<evidence type="ECO:0000313" key="1">
    <source>
        <dbReference type="EMBL" id="ALI98881.1"/>
    </source>
</evidence>
<protein>
    <submittedName>
        <fullName evidence="1">Uncharacterized protein</fullName>
    </submittedName>
</protein>
<reference evidence="1 2" key="1">
    <citation type="submission" date="2015-08" db="EMBL/GenBank/DDBJ databases">
        <title>Complete genome sequence of Rufibacter tibetensis strain 1351t, a radiation-resistant bacterium from tibet plateau.</title>
        <authorList>
            <person name="Dai J."/>
        </authorList>
    </citation>
    <scope>NUCLEOTIDE SEQUENCE [LARGE SCALE GENOMIC DNA]</scope>
    <source>
        <strain evidence="1 2">1351</strain>
    </source>
</reference>
<evidence type="ECO:0000313" key="2">
    <source>
        <dbReference type="Proteomes" id="UP000061382"/>
    </source>
</evidence>
<organism evidence="1 2">
    <name type="scientific">Rufibacter tibetensis</name>
    <dbReference type="NCBI Taxonomy" id="512763"/>
    <lineage>
        <taxon>Bacteria</taxon>
        <taxon>Pseudomonadati</taxon>
        <taxon>Bacteroidota</taxon>
        <taxon>Cytophagia</taxon>
        <taxon>Cytophagales</taxon>
        <taxon>Hymenobacteraceae</taxon>
        <taxon>Rufibacter</taxon>
    </lineage>
</organism>
<proteinExistence type="predicted"/>
<dbReference type="KEGG" id="rti:DC20_07705"/>
<name>A0A0P0C1T7_9BACT</name>
<dbReference type="EMBL" id="CP012643">
    <property type="protein sequence ID" value="ALI98881.1"/>
    <property type="molecule type" value="Genomic_DNA"/>
</dbReference>
<dbReference type="Proteomes" id="UP000061382">
    <property type="component" value="Chromosome"/>
</dbReference>
<sequence length="59" mass="6791">MRNCVKIKLKYNLLNNIQLVALEKQHISKRNEGWREGAKGACKVFTALFDAMEPYIVPV</sequence>
<keyword evidence="2" id="KW-1185">Reference proteome</keyword>
<dbReference type="AlphaFoldDB" id="A0A0P0C1T7"/>
<accession>A0A0P0C1T7</accession>
<dbReference type="PATRIC" id="fig|512763.3.peg.1696"/>
<gene>
    <name evidence="1" type="ORF">DC20_07705</name>
</gene>